<feature type="compositionally biased region" description="Polar residues" evidence="1">
    <location>
        <begin position="11"/>
        <end position="22"/>
    </location>
</feature>
<evidence type="ECO:0000313" key="3">
    <source>
        <dbReference type="Proteomes" id="UP001151760"/>
    </source>
</evidence>
<gene>
    <name evidence="2" type="ORF">Tco_0890642</name>
</gene>
<reference evidence="2" key="1">
    <citation type="journal article" date="2022" name="Int. J. Mol. Sci.">
        <title>Draft Genome of Tanacetum Coccineum: Genomic Comparison of Closely Related Tanacetum-Family Plants.</title>
        <authorList>
            <person name="Yamashiro T."/>
            <person name="Shiraishi A."/>
            <person name="Nakayama K."/>
            <person name="Satake H."/>
        </authorList>
    </citation>
    <scope>NUCLEOTIDE SEQUENCE</scope>
</reference>
<feature type="compositionally biased region" description="Basic and acidic residues" evidence="1">
    <location>
        <begin position="171"/>
        <end position="184"/>
    </location>
</feature>
<dbReference type="EMBL" id="BQNB010013826">
    <property type="protein sequence ID" value="GJT20705.1"/>
    <property type="molecule type" value="Genomic_DNA"/>
</dbReference>
<sequence length="402" mass="43424">MSTLVFVDPEISTQADGAQSSRVPVPLPEDPYEAIRQAYLDGTNTESEPFEDPVETETPESPFTIAPPTSLPESTPPTLVPILLRTACMVVRVPHAMSPGLSASMTEVAAMSEFAFCKRFRSSYKSSPSSSPLDLPSRKRYRGTFELVEDDEEEESLDSDNVSEDAEDEGPTVKDEDPAARDEGLVTGDEGPGMGVESRGLDDESHGLDDESRGLDDEGHSVESDGLGLGEEEEAVPEGQQRAVLVVGICVARLRNWTDSEDGMVYIDVPAYPPPTPPVQTPPSPEWSSDSLPISPAPSIVPSLISSPMIPLTVPSLVATPATAETEGFFTKLGSIKLCCRGLFLWICSTIGRSIALLVEKHEQERVAVTFRALWRLVLALESWAGQTDAQRAALWHAISDT</sequence>
<comment type="caution">
    <text evidence="2">The sequence shown here is derived from an EMBL/GenBank/DDBJ whole genome shotgun (WGS) entry which is preliminary data.</text>
</comment>
<keyword evidence="3" id="KW-1185">Reference proteome</keyword>
<feature type="compositionally biased region" description="Acidic residues" evidence="1">
    <location>
        <begin position="147"/>
        <end position="170"/>
    </location>
</feature>
<protein>
    <submittedName>
        <fullName evidence="2">Uncharacterized protein</fullName>
    </submittedName>
</protein>
<organism evidence="2 3">
    <name type="scientific">Tanacetum coccineum</name>
    <dbReference type="NCBI Taxonomy" id="301880"/>
    <lineage>
        <taxon>Eukaryota</taxon>
        <taxon>Viridiplantae</taxon>
        <taxon>Streptophyta</taxon>
        <taxon>Embryophyta</taxon>
        <taxon>Tracheophyta</taxon>
        <taxon>Spermatophyta</taxon>
        <taxon>Magnoliopsida</taxon>
        <taxon>eudicotyledons</taxon>
        <taxon>Gunneridae</taxon>
        <taxon>Pentapetalae</taxon>
        <taxon>asterids</taxon>
        <taxon>campanulids</taxon>
        <taxon>Asterales</taxon>
        <taxon>Asteraceae</taxon>
        <taxon>Asteroideae</taxon>
        <taxon>Anthemideae</taxon>
        <taxon>Anthemidinae</taxon>
        <taxon>Tanacetum</taxon>
    </lineage>
</organism>
<evidence type="ECO:0000313" key="2">
    <source>
        <dbReference type="EMBL" id="GJT20705.1"/>
    </source>
</evidence>
<dbReference type="Proteomes" id="UP001151760">
    <property type="component" value="Unassembled WGS sequence"/>
</dbReference>
<proteinExistence type="predicted"/>
<name>A0ABQ5C0Z6_9ASTR</name>
<feature type="region of interest" description="Disordered" evidence="1">
    <location>
        <begin position="1"/>
        <end position="28"/>
    </location>
</feature>
<feature type="region of interest" description="Disordered" evidence="1">
    <location>
        <begin position="146"/>
        <end position="238"/>
    </location>
</feature>
<accession>A0ABQ5C0Z6</accession>
<feature type="compositionally biased region" description="Basic and acidic residues" evidence="1">
    <location>
        <begin position="199"/>
        <end position="223"/>
    </location>
</feature>
<evidence type="ECO:0000256" key="1">
    <source>
        <dbReference type="SAM" id="MobiDB-lite"/>
    </source>
</evidence>
<feature type="region of interest" description="Disordered" evidence="1">
    <location>
        <begin position="44"/>
        <end position="74"/>
    </location>
</feature>
<reference evidence="2" key="2">
    <citation type="submission" date="2022-01" db="EMBL/GenBank/DDBJ databases">
        <authorList>
            <person name="Yamashiro T."/>
            <person name="Shiraishi A."/>
            <person name="Satake H."/>
            <person name="Nakayama K."/>
        </authorList>
    </citation>
    <scope>NUCLEOTIDE SEQUENCE</scope>
</reference>
<feature type="compositionally biased region" description="Acidic residues" evidence="1">
    <location>
        <begin position="48"/>
        <end position="58"/>
    </location>
</feature>